<comment type="caution">
    <text evidence="15">The sequence shown here is derived from an EMBL/GenBank/DDBJ whole genome shotgun (WGS) entry which is preliminary data.</text>
</comment>
<evidence type="ECO:0000256" key="14">
    <source>
        <dbReference type="SAM" id="SignalP"/>
    </source>
</evidence>
<comment type="function">
    <text evidence="9 12">F(1)F(0) ATP synthase produces ATP from ADP in the presence of a proton or sodium gradient. F-type ATPases consist of two structural domains, F(1) containing the extramembraneous catalytic core and F(0) containing the membrane proton channel, linked together by a central stalk and a peripheral stalk. During catalysis, ATP synthesis in the catalytic domain of F(1) is coupled via a rotary mechanism of the central stalk subunits to proton translocation.</text>
</comment>
<evidence type="ECO:0000256" key="13">
    <source>
        <dbReference type="RuleBase" id="RU003848"/>
    </source>
</evidence>
<evidence type="ECO:0000256" key="2">
    <source>
        <dbReference type="ARBA" id="ARBA00022547"/>
    </source>
</evidence>
<keyword evidence="7 12" id="KW-0472">Membrane</keyword>
<feature type="transmembrane region" description="Helical" evidence="12">
    <location>
        <begin position="28"/>
        <end position="50"/>
    </location>
</feature>
<dbReference type="EMBL" id="LUKE01000001">
    <property type="protein sequence ID" value="KYG66701.1"/>
    <property type="molecule type" value="Genomic_DNA"/>
</dbReference>
<keyword evidence="5 12" id="KW-1133">Transmembrane helix</keyword>
<feature type="chain" id="PRO_5007573439" description="ATP synthase subunit b" evidence="14">
    <location>
        <begin position="19"/>
        <end position="184"/>
    </location>
</feature>
<keyword evidence="2 12" id="KW-0138">CF(0)</keyword>
<keyword evidence="4 12" id="KW-0375">Hydrogen ion transport</keyword>
<evidence type="ECO:0000256" key="8">
    <source>
        <dbReference type="ARBA" id="ARBA00023310"/>
    </source>
</evidence>
<evidence type="ECO:0000256" key="1">
    <source>
        <dbReference type="ARBA" id="ARBA00022448"/>
    </source>
</evidence>
<dbReference type="InterPro" id="IPR002146">
    <property type="entry name" value="ATP_synth_b/b'su_bac/chlpt"/>
</dbReference>
<dbReference type="CDD" id="cd06503">
    <property type="entry name" value="ATP-synt_Fo_b"/>
    <property type="match status" value="1"/>
</dbReference>
<keyword evidence="14" id="KW-0732">Signal</keyword>
<dbReference type="GO" id="GO:0005886">
    <property type="term" value="C:plasma membrane"/>
    <property type="evidence" value="ECO:0007669"/>
    <property type="project" value="UniProtKB-SubCell"/>
</dbReference>
<keyword evidence="16" id="KW-1185">Reference proteome</keyword>
<evidence type="ECO:0000256" key="7">
    <source>
        <dbReference type="ARBA" id="ARBA00023136"/>
    </source>
</evidence>
<dbReference type="GO" id="GO:0045259">
    <property type="term" value="C:proton-transporting ATP synthase complex"/>
    <property type="evidence" value="ECO:0007669"/>
    <property type="project" value="UniProtKB-KW"/>
</dbReference>
<keyword evidence="12" id="KW-1003">Cell membrane</keyword>
<dbReference type="OrthoDB" id="5293224at2"/>
<evidence type="ECO:0000256" key="6">
    <source>
        <dbReference type="ARBA" id="ARBA00023065"/>
    </source>
</evidence>
<proteinExistence type="inferred from homology"/>
<gene>
    <name evidence="12" type="primary">atpF</name>
    <name evidence="15" type="ORF">AZI86_06555</name>
</gene>
<comment type="subcellular location">
    <subcellularLocation>
        <location evidence="12">Cell membrane</location>
        <topology evidence="12">Single-pass membrane protein</topology>
    </subcellularLocation>
    <subcellularLocation>
        <location evidence="11">Endomembrane system</location>
        <topology evidence="11">Single-pass membrane protein</topology>
    </subcellularLocation>
</comment>
<comment type="function">
    <text evidence="10">Component of the F(0) channel, it forms part of the peripheral stalk, linking F(1) to F(0). The b'-subunit is a diverged and duplicated form of b found in plants and photosynthetic bacteria.</text>
</comment>
<evidence type="ECO:0000256" key="4">
    <source>
        <dbReference type="ARBA" id="ARBA00022781"/>
    </source>
</evidence>
<dbReference type="PANTHER" id="PTHR34264:SF3">
    <property type="entry name" value="ATP SYNTHASE SUBUNIT B, CHLOROPLASTIC"/>
    <property type="match status" value="1"/>
</dbReference>
<reference evidence="15 16" key="1">
    <citation type="submission" date="2016-03" db="EMBL/GenBank/DDBJ databases">
        <authorList>
            <person name="Ploux O."/>
        </authorList>
    </citation>
    <scope>NUCLEOTIDE SEQUENCE [LARGE SCALE GENOMIC DNA]</scope>
    <source>
        <strain evidence="15 16">R0</strain>
    </source>
</reference>
<dbReference type="RefSeq" id="WP_061834281.1">
    <property type="nucleotide sequence ID" value="NZ_LUKE01000001.1"/>
</dbReference>
<keyword evidence="8 12" id="KW-0066">ATP synthesis</keyword>
<comment type="similarity">
    <text evidence="12 13">Belongs to the ATPase B chain family.</text>
</comment>
<feature type="signal peptide" evidence="14">
    <location>
        <begin position="1"/>
        <end position="18"/>
    </location>
</feature>
<keyword evidence="3 12" id="KW-0812">Transmembrane</keyword>
<dbReference type="AlphaFoldDB" id="A0A150WQD6"/>
<protein>
    <recommendedName>
        <fullName evidence="12">ATP synthase subunit b</fullName>
    </recommendedName>
    <alternativeName>
        <fullName evidence="12">ATP synthase F(0) sector subunit b</fullName>
    </alternativeName>
    <alternativeName>
        <fullName evidence="12">ATPase subunit I</fullName>
    </alternativeName>
    <alternativeName>
        <fullName evidence="12">F-type ATPase subunit b</fullName>
        <shortName evidence="12">F-ATPase subunit b</shortName>
    </alternativeName>
</protein>
<evidence type="ECO:0000313" key="16">
    <source>
        <dbReference type="Proteomes" id="UP000075320"/>
    </source>
</evidence>
<accession>A0A150WQD6</accession>
<organism evidence="15 16">
    <name type="scientific">Bdellovibrio bacteriovorus</name>
    <dbReference type="NCBI Taxonomy" id="959"/>
    <lineage>
        <taxon>Bacteria</taxon>
        <taxon>Pseudomonadati</taxon>
        <taxon>Bdellovibrionota</taxon>
        <taxon>Bdellovibrionia</taxon>
        <taxon>Bdellovibrionales</taxon>
        <taxon>Pseudobdellovibrionaceae</taxon>
        <taxon>Bdellovibrio</taxon>
    </lineage>
</organism>
<evidence type="ECO:0000256" key="12">
    <source>
        <dbReference type="HAMAP-Rule" id="MF_01398"/>
    </source>
</evidence>
<keyword evidence="6 12" id="KW-0406">Ion transport</keyword>
<evidence type="ECO:0000313" key="15">
    <source>
        <dbReference type="EMBL" id="KYG66701.1"/>
    </source>
</evidence>
<comment type="subunit">
    <text evidence="12">F-type ATPases have 2 components, F(1) - the catalytic core - and F(0) - the membrane proton channel. F(1) has five subunits: alpha(3), beta(3), gamma(1), delta(1), epsilon(1). F(0) has three main subunits: a(1), b(2) and c(10-14). The alpha and beta chains form an alternating ring which encloses part of the gamma chain. F(1) is attached to F(0) by a central stalk formed by the gamma and epsilon chains, while a peripheral stalk is formed by the delta and b chains.</text>
</comment>
<evidence type="ECO:0000256" key="5">
    <source>
        <dbReference type="ARBA" id="ARBA00022989"/>
    </source>
</evidence>
<dbReference type="HAMAP" id="MF_01398">
    <property type="entry name" value="ATP_synth_b_bprime"/>
    <property type="match status" value="1"/>
</dbReference>
<evidence type="ECO:0000256" key="11">
    <source>
        <dbReference type="ARBA" id="ARBA00037847"/>
    </source>
</evidence>
<evidence type="ECO:0000256" key="3">
    <source>
        <dbReference type="ARBA" id="ARBA00022692"/>
    </source>
</evidence>
<sequence>MKLLLNTLILLSPALALAAGGGHGHNEGVPTVVMYQAINVVILVAGLIYFTKDSIVTFFKDRKAQYLEAAQKSAFAREQAEREFVDIKNKLAQLDATRAESLNKAQAHANDLKKQILDEAQAVSKRIKEDAQLTMKLEVERAQRDLRQQLLKDSVEAARTVLTKDLSGADQQKLQKDFINHVGV</sequence>
<evidence type="ECO:0000256" key="9">
    <source>
        <dbReference type="ARBA" id="ARBA00025198"/>
    </source>
</evidence>
<dbReference type="PANTHER" id="PTHR34264">
    <property type="entry name" value="ATP SYNTHASE SUBUNIT B, CHLOROPLASTIC"/>
    <property type="match status" value="1"/>
</dbReference>
<dbReference type="Pfam" id="PF00430">
    <property type="entry name" value="ATP-synt_B"/>
    <property type="match status" value="1"/>
</dbReference>
<dbReference type="GO" id="GO:0012505">
    <property type="term" value="C:endomembrane system"/>
    <property type="evidence" value="ECO:0007669"/>
    <property type="project" value="UniProtKB-SubCell"/>
</dbReference>
<keyword evidence="1 12" id="KW-0813">Transport</keyword>
<dbReference type="Proteomes" id="UP000075320">
    <property type="component" value="Unassembled WGS sequence"/>
</dbReference>
<evidence type="ECO:0000256" key="10">
    <source>
        <dbReference type="ARBA" id="ARBA00025614"/>
    </source>
</evidence>
<dbReference type="GO" id="GO:0046933">
    <property type="term" value="F:proton-transporting ATP synthase activity, rotational mechanism"/>
    <property type="evidence" value="ECO:0007669"/>
    <property type="project" value="UniProtKB-UniRule"/>
</dbReference>
<name>A0A150WQD6_BDEBC</name>